<dbReference type="AlphaFoldDB" id="A0A381YIR9"/>
<name>A0A381YIR9_9ZZZZ</name>
<evidence type="ECO:0000313" key="1">
    <source>
        <dbReference type="EMBL" id="SVA76875.1"/>
    </source>
</evidence>
<gene>
    <name evidence="1" type="ORF">METZ01_LOCUS129729</name>
</gene>
<organism evidence="1">
    <name type="scientific">marine metagenome</name>
    <dbReference type="NCBI Taxonomy" id="408172"/>
    <lineage>
        <taxon>unclassified sequences</taxon>
        <taxon>metagenomes</taxon>
        <taxon>ecological metagenomes</taxon>
    </lineage>
</organism>
<protein>
    <submittedName>
        <fullName evidence="1">Uncharacterized protein</fullName>
    </submittedName>
</protein>
<sequence>MTFNGMETVSVIHGAFEPFPRLVAFVDVDPKLSLVEKAEVAFKLTNNIDRPWVENPGVTPMGTSRRSTSVGDMVLVGNTKLKCKSSGWDMV</sequence>
<proteinExistence type="predicted"/>
<reference evidence="1" key="1">
    <citation type="submission" date="2018-05" db="EMBL/GenBank/DDBJ databases">
        <authorList>
            <person name="Lanie J.A."/>
            <person name="Ng W.-L."/>
            <person name="Kazmierczak K.M."/>
            <person name="Andrzejewski T.M."/>
            <person name="Davidsen T.M."/>
            <person name="Wayne K.J."/>
            <person name="Tettelin H."/>
            <person name="Glass J.I."/>
            <person name="Rusch D."/>
            <person name="Podicherti R."/>
            <person name="Tsui H.-C.T."/>
            <person name="Winkler M.E."/>
        </authorList>
    </citation>
    <scope>NUCLEOTIDE SEQUENCE</scope>
</reference>
<accession>A0A381YIR9</accession>
<dbReference type="EMBL" id="UINC01018326">
    <property type="protein sequence ID" value="SVA76875.1"/>
    <property type="molecule type" value="Genomic_DNA"/>
</dbReference>